<sequence>MRLPGDERIVPEPAVNNGILDDEHVVLQQRVIAEGLRTGGFGKPYAVSRPEPLSRRRQHGDKRDSLAPFLGYYRVARRSRTRQPWRYGPPAAHALSGSSYLGS</sequence>
<feature type="region of interest" description="Disordered" evidence="1">
    <location>
        <begin position="83"/>
        <end position="103"/>
    </location>
</feature>
<reference evidence="2 3" key="1">
    <citation type="submission" date="2020-08" db="EMBL/GenBank/DDBJ databases">
        <title>Genomic Encyclopedia of Type Strains, Phase IV (KMG-V): Genome sequencing to study the core and pangenomes of soil and plant-associated prokaryotes.</title>
        <authorList>
            <person name="Whitman W."/>
        </authorList>
    </citation>
    <scope>NUCLEOTIDE SEQUENCE [LARGE SCALE GENOMIC DNA]</scope>
    <source>
        <strain evidence="2 3">SEMIA 4013</strain>
    </source>
</reference>
<protein>
    <submittedName>
        <fullName evidence="2">Uncharacterized protein</fullName>
    </submittedName>
</protein>
<organism evidence="2 3">
    <name type="scientific">Paraburkholderia fungorum</name>
    <dbReference type="NCBI Taxonomy" id="134537"/>
    <lineage>
        <taxon>Bacteria</taxon>
        <taxon>Pseudomonadati</taxon>
        <taxon>Pseudomonadota</taxon>
        <taxon>Betaproteobacteria</taxon>
        <taxon>Burkholderiales</taxon>
        <taxon>Burkholderiaceae</taxon>
        <taxon>Paraburkholderia</taxon>
    </lineage>
</organism>
<comment type="caution">
    <text evidence="2">The sequence shown here is derived from an EMBL/GenBank/DDBJ whole genome shotgun (WGS) entry which is preliminary data.</text>
</comment>
<dbReference type="AlphaFoldDB" id="A0AAW3UY38"/>
<evidence type="ECO:0000313" key="3">
    <source>
        <dbReference type="Proteomes" id="UP000518681"/>
    </source>
</evidence>
<accession>A0AAW3UY38</accession>
<dbReference type="EMBL" id="JACIIK010000006">
    <property type="protein sequence ID" value="MBB6202512.1"/>
    <property type="molecule type" value="Genomic_DNA"/>
</dbReference>
<gene>
    <name evidence="2" type="ORF">GGD69_003380</name>
</gene>
<name>A0AAW3UY38_9BURK</name>
<dbReference type="Proteomes" id="UP000518681">
    <property type="component" value="Unassembled WGS sequence"/>
</dbReference>
<evidence type="ECO:0000313" key="2">
    <source>
        <dbReference type="EMBL" id="MBB6202512.1"/>
    </source>
</evidence>
<feature type="region of interest" description="Disordered" evidence="1">
    <location>
        <begin position="43"/>
        <end position="62"/>
    </location>
</feature>
<evidence type="ECO:0000256" key="1">
    <source>
        <dbReference type="SAM" id="MobiDB-lite"/>
    </source>
</evidence>
<proteinExistence type="predicted"/>